<feature type="compositionally biased region" description="Low complexity" evidence="1">
    <location>
        <begin position="75"/>
        <end position="87"/>
    </location>
</feature>
<reference evidence="5" key="1">
    <citation type="journal article" date="2012" name="Proc. Natl. Acad. Sci. U.S.A.">
        <title>Genome sequence of the button mushroom Agaricus bisporus reveals mechanisms governing adaptation to a humic-rich ecological niche.</title>
        <authorList>
            <person name="Morin E."/>
            <person name="Kohler A."/>
            <person name="Baker A.R."/>
            <person name="Foulongne-Oriol M."/>
            <person name="Lombard V."/>
            <person name="Nagy L.G."/>
            <person name="Ohm R.A."/>
            <person name="Patyshakuliyeva A."/>
            <person name="Brun A."/>
            <person name="Aerts A.L."/>
            <person name="Bailey A.M."/>
            <person name="Billette C."/>
            <person name="Coutinho P.M."/>
            <person name="Deakin G."/>
            <person name="Doddapaneni H."/>
            <person name="Floudas D."/>
            <person name="Grimwood J."/>
            <person name="Hilden K."/>
            <person name="Kuees U."/>
            <person name="LaButti K.M."/>
            <person name="Lapidus A."/>
            <person name="Lindquist E.A."/>
            <person name="Lucas S.M."/>
            <person name="Murat C."/>
            <person name="Riley R.W."/>
            <person name="Salamov A.A."/>
            <person name="Schmutz J."/>
            <person name="Subramanian V."/>
            <person name="Woesten H.A.B."/>
            <person name="Xu J."/>
            <person name="Eastwood D.C."/>
            <person name="Foster G.D."/>
            <person name="Sonnenberg A.S."/>
            <person name="Cullen D."/>
            <person name="de Vries R.P."/>
            <person name="Lundell T."/>
            <person name="Hibbett D.S."/>
            <person name="Henrissat B."/>
            <person name="Burton K.S."/>
            <person name="Kerrigan R.W."/>
            <person name="Challen M.P."/>
            <person name="Grigoriev I.V."/>
            <person name="Martin F."/>
        </authorList>
    </citation>
    <scope>NUCLEOTIDE SEQUENCE [LARGE SCALE GENOMIC DNA]</scope>
    <source>
        <strain evidence="5">JB137-S8 / ATCC MYA-4627 / FGSC 10392</strain>
    </source>
</reference>
<dbReference type="PANTHER" id="PTHR10963:SF24">
    <property type="entry name" value="GLYCOSIDASE C21B10.07-RELATED"/>
    <property type="match status" value="1"/>
</dbReference>
<gene>
    <name evidence="4" type="ORF">AGABI1DRAFT_126076</name>
</gene>
<name>K5W4I8_AGABU</name>
<dbReference type="eggNOG" id="ENOG502RY4F">
    <property type="taxonomic scope" value="Eukaryota"/>
</dbReference>
<feature type="chain" id="PRO_5003889056" description="GH16 domain-containing protein" evidence="2">
    <location>
        <begin position="18"/>
        <end position="413"/>
    </location>
</feature>
<dbReference type="GO" id="GO:0009251">
    <property type="term" value="P:glucan catabolic process"/>
    <property type="evidence" value="ECO:0007669"/>
    <property type="project" value="TreeGrafter"/>
</dbReference>
<dbReference type="Pfam" id="PF26113">
    <property type="entry name" value="GH16_XgeA"/>
    <property type="match status" value="1"/>
</dbReference>
<keyword evidence="5" id="KW-1185">Reference proteome</keyword>
<feature type="compositionally biased region" description="Polar residues" evidence="1">
    <location>
        <begin position="58"/>
        <end position="67"/>
    </location>
</feature>
<organism evidence="4 5">
    <name type="scientific">Agaricus bisporus var. burnettii (strain JB137-S8 / ATCC MYA-4627 / FGSC 10392)</name>
    <name type="common">White button mushroom</name>
    <dbReference type="NCBI Taxonomy" id="597362"/>
    <lineage>
        <taxon>Eukaryota</taxon>
        <taxon>Fungi</taxon>
        <taxon>Dikarya</taxon>
        <taxon>Basidiomycota</taxon>
        <taxon>Agaricomycotina</taxon>
        <taxon>Agaricomycetes</taxon>
        <taxon>Agaricomycetidae</taxon>
        <taxon>Agaricales</taxon>
        <taxon>Agaricineae</taxon>
        <taxon>Agaricaceae</taxon>
        <taxon>Agaricus</taxon>
    </lineage>
</organism>
<dbReference type="PANTHER" id="PTHR10963">
    <property type="entry name" value="GLYCOSYL HYDROLASE-RELATED"/>
    <property type="match status" value="1"/>
</dbReference>
<evidence type="ECO:0000256" key="2">
    <source>
        <dbReference type="SAM" id="SignalP"/>
    </source>
</evidence>
<feature type="compositionally biased region" description="Basic residues" evidence="1">
    <location>
        <begin position="29"/>
        <end position="38"/>
    </location>
</feature>
<evidence type="ECO:0000256" key="1">
    <source>
        <dbReference type="SAM" id="MobiDB-lite"/>
    </source>
</evidence>
<dbReference type="EMBL" id="JH971387">
    <property type="protein sequence ID" value="EKM81714.1"/>
    <property type="molecule type" value="Genomic_DNA"/>
</dbReference>
<feature type="signal peptide" evidence="2">
    <location>
        <begin position="1"/>
        <end position="17"/>
    </location>
</feature>
<dbReference type="CDD" id="cd02181">
    <property type="entry name" value="GH16_fungal_Lam16A_glucanase"/>
    <property type="match status" value="1"/>
</dbReference>
<dbReference type="Gene3D" id="2.60.120.200">
    <property type="match status" value="1"/>
</dbReference>
<dbReference type="SUPFAM" id="SSF49899">
    <property type="entry name" value="Concanavalin A-like lectins/glucanases"/>
    <property type="match status" value="1"/>
</dbReference>
<dbReference type="InterPro" id="IPR013320">
    <property type="entry name" value="ConA-like_dom_sf"/>
</dbReference>
<dbReference type="Proteomes" id="UP000008493">
    <property type="component" value="Unassembled WGS sequence"/>
</dbReference>
<protein>
    <recommendedName>
        <fullName evidence="3">GH16 domain-containing protein</fullName>
    </recommendedName>
</protein>
<dbReference type="AlphaFoldDB" id="K5W4I8"/>
<accession>K5W4I8</accession>
<dbReference type="GO" id="GO:0004553">
    <property type="term" value="F:hydrolase activity, hydrolyzing O-glycosyl compounds"/>
    <property type="evidence" value="ECO:0007669"/>
    <property type="project" value="InterPro"/>
</dbReference>
<dbReference type="KEGG" id="abp:AGABI1DRAFT126076"/>
<dbReference type="OMA" id="AKWKINY"/>
<dbReference type="PROSITE" id="PS51762">
    <property type="entry name" value="GH16_2"/>
    <property type="match status" value="1"/>
</dbReference>
<dbReference type="HOGENOM" id="CLU_016972_0_2_1"/>
<dbReference type="InterPro" id="IPR000757">
    <property type="entry name" value="Beta-glucanase-like"/>
</dbReference>
<evidence type="ECO:0000259" key="3">
    <source>
        <dbReference type="PROSITE" id="PS51762"/>
    </source>
</evidence>
<dbReference type="InParanoid" id="K5W4I8"/>
<evidence type="ECO:0000313" key="4">
    <source>
        <dbReference type="EMBL" id="EKM81714.1"/>
    </source>
</evidence>
<dbReference type="OrthoDB" id="192832at2759"/>
<feature type="domain" description="GH16" evidence="3">
    <location>
        <begin position="80"/>
        <end position="356"/>
    </location>
</feature>
<feature type="region of interest" description="Disordered" evidence="1">
    <location>
        <begin position="21"/>
        <end position="88"/>
    </location>
</feature>
<dbReference type="GeneID" id="18826429"/>
<proteinExistence type="predicted"/>
<evidence type="ECO:0000313" key="5">
    <source>
        <dbReference type="Proteomes" id="UP000008493"/>
    </source>
</evidence>
<dbReference type="InterPro" id="IPR050546">
    <property type="entry name" value="Glycosyl_Hydrlase_16"/>
</dbReference>
<sequence>MLCRSFFLLFLTAGTLARGHFGRQSTHPKLGRHRHHTLNRLPSQDTEDVDDPGHGDSGTWTNTTSMIGASKDDTSASNTSTSSGASGPYKLDVRYTGQDFFNEWDFFTAADPTHGKVNYLSKEDAKSKKLAYTNNGATFLAVDDKTTLQPGQNRDSVRITSKKTWSSGLFIADFAQVPYGCSVWPAYWSVGPAWPTGGEIDVFEGVNNQATNQYTLHTSKGCTSSQGSIKPTGKVSNKQCATINGDNTGCGFIDPNESSYGAGFNAADGGVFAHLWDKSGIKIWHFARNEIPQDIQAISDYGAATTGSPNPDSWGTPVAFWSPDTCDMGSHFHDHSLVFDTTLCGDWAGATYSSSGCPGTCEQAVADPSNFKSEYSSFVYIHQMPTGFSTDAKWKINYVSVYQPVGLDYNSSY</sequence>
<dbReference type="RefSeq" id="XP_007327564.1">
    <property type="nucleotide sequence ID" value="XM_007327502.1"/>
</dbReference>
<keyword evidence="2" id="KW-0732">Signal</keyword>